<evidence type="ECO:0000313" key="2">
    <source>
        <dbReference type="Proteomes" id="UP001152888"/>
    </source>
</evidence>
<keyword evidence="2" id="KW-1185">Reference proteome</keyword>
<accession>A0A9P0JMM5</accession>
<gene>
    <name evidence="1" type="ORF">ACAOBT_LOCUS1357</name>
</gene>
<proteinExistence type="predicted"/>
<organism evidence="1 2">
    <name type="scientific">Acanthoscelides obtectus</name>
    <name type="common">Bean weevil</name>
    <name type="synonym">Bruchus obtectus</name>
    <dbReference type="NCBI Taxonomy" id="200917"/>
    <lineage>
        <taxon>Eukaryota</taxon>
        <taxon>Metazoa</taxon>
        <taxon>Ecdysozoa</taxon>
        <taxon>Arthropoda</taxon>
        <taxon>Hexapoda</taxon>
        <taxon>Insecta</taxon>
        <taxon>Pterygota</taxon>
        <taxon>Neoptera</taxon>
        <taxon>Endopterygota</taxon>
        <taxon>Coleoptera</taxon>
        <taxon>Polyphaga</taxon>
        <taxon>Cucujiformia</taxon>
        <taxon>Chrysomeloidea</taxon>
        <taxon>Chrysomelidae</taxon>
        <taxon>Bruchinae</taxon>
        <taxon>Bruchini</taxon>
        <taxon>Acanthoscelides</taxon>
    </lineage>
</organism>
<dbReference type="AlphaFoldDB" id="A0A9P0JMM5"/>
<comment type="caution">
    <text evidence="1">The sequence shown here is derived from an EMBL/GenBank/DDBJ whole genome shotgun (WGS) entry which is preliminary data.</text>
</comment>
<sequence>MRRDAFTQWQRCPIVLPLGGLDRKTIDLIERYWEKADLIRRFPDYPSNVLMPFRDANTRPFIN</sequence>
<name>A0A9P0JMM5_ACAOB</name>
<evidence type="ECO:0000313" key="1">
    <source>
        <dbReference type="EMBL" id="CAH1955975.1"/>
    </source>
</evidence>
<dbReference type="EMBL" id="CAKOFQ010006663">
    <property type="protein sequence ID" value="CAH1955975.1"/>
    <property type="molecule type" value="Genomic_DNA"/>
</dbReference>
<protein>
    <submittedName>
        <fullName evidence="1">Uncharacterized protein</fullName>
    </submittedName>
</protein>
<reference evidence="1" key="1">
    <citation type="submission" date="2022-03" db="EMBL/GenBank/DDBJ databases">
        <authorList>
            <person name="Sayadi A."/>
        </authorList>
    </citation>
    <scope>NUCLEOTIDE SEQUENCE</scope>
</reference>
<dbReference type="Proteomes" id="UP001152888">
    <property type="component" value="Unassembled WGS sequence"/>
</dbReference>